<evidence type="ECO:0000256" key="5">
    <source>
        <dbReference type="ARBA" id="ARBA00022801"/>
    </source>
</evidence>
<dbReference type="GO" id="GO:0070139">
    <property type="term" value="F:SUMO-specific endopeptidase activity"/>
    <property type="evidence" value="ECO:0007669"/>
    <property type="project" value="TreeGrafter"/>
</dbReference>
<sequence length="650" mass="73931">MAEGDEPPSLGAKWSIEFHTCAVFLGGFPVLRGAPGQTSIQGFEMPDETRFCITLDPPAGPRLPLAIGVKHLVSIGVYYCEEKPLRIVSLCLQEKVFRNTAKRLRLPVQDQENGPAKSASRILLLVADPSTNFVSCETDGGRKLSKSWADFLELLRTRLLVQNVDDKTPLLPYPETLDEKGLLQILSEEGLTFDRASGKLTPTRTEAIEAVRKEQLPAESALYETATPAPSIAANLNATIRQPLMVPPRARQTNGAATVKRRVIVLDAGDMPVEKVAKPSFSGETTLTAYPPTGRDKIALSFADMRGLQYGLMLNDTLIDFWIRLVAGTMMRPKDRSDRVHIMSNFFHQKLTAGLAHHNLANRRMRLRKIMENYKSIARWTRNVNLFEKDYVVVPIVDEYHWYLVVVSNPSGMIFSASQDSAELEANKDTNLAHAIVFDSLHMNADPKRKAIVPILRDYFELECEQKMPKGCFARERLVPIIAPAPQQSNFVDCGVFLLKYVEDFFSKYRDPSTVPNINWSTFFVNYMVRMPCYREFVRAKVRQLTDPEKWAAFEEYEEQHRRDVVAPETKEEVEQRLQDAQIDVARRPRRHSCSKEQEPNWMLPSKNRHANMLRRRRYTSLPASFDVFIAEPMPKMGPVTRAKAKQRHL</sequence>
<dbReference type="Gene3D" id="1.10.418.20">
    <property type="match status" value="1"/>
</dbReference>
<feature type="domain" description="Ubiquitin-like protease family profile" evidence="6">
    <location>
        <begin position="298"/>
        <end position="505"/>
    </location>
</feature>
<organism evidence="7 8">
    <name type="scientific">Mesorhabditis spiculigera</name>
    <dbReference type="NCBI Taxonomy" id="96644"/>
    <lineage>
        <taxon>Eukaryota</taxon>
        <taxon>Metazoa</taxon>
        <taxon>Ecdysozoa</taxon>
        <taxon>Nematoda</taxon>
        <taxon>Chromadorea</taxon>
        <taxon>Rhabditida</taxon>
        <taxon>Rhabditina</taxon>
        <taxon>Rhabditomorpha</taxon>
        <taxon>Rhabditoidea</taxon>
        <taxon>Rhabditidae</taxon>
        <taxon>Mesorhabditinae</taxon>
        <taxon>Mesorhabditis</taxon>
    </lineage>
</organism>
<reference evidence="7" key="1">
    <citation type="submission" date="2023-06" db="EMBL/GenBank/DDBJ databases">
        <authorList>
            <person name="Delattre M."/>
        </authorList>
    </citation>
    <scope>NUCLEOTIDE SEQUENCE</scope>
    <source>
        <strain evidence="7">AF72</strain>
    </source>
</reference>
<keyword evidence="5" id="KW-0378">Hydrolase</keyword>
<evidence type="ECO:0000313" key="7">
    <source>
        <dbReference type="EMBL" id="CAJ0576359.1"/>
    </source>
</evidence>
<dbReference type="Proteomes" id="UP001177023">
    <property type="component" value="Unassembled WGS sequence"/>
</dbReference>
<protein>
    <recommendedName>
        <fullName evidence="6">Ubiquitin-like protease family profile domain-containing protein</fullName>
    </recommendedName>
</protein>
<name>A0AA36G5B5_9BILA</name>
<dbReference type="Pfam" id="PF02902">
    <property type="entry name" value="Peptidase_C48"/>
    <property type="match status" value="1"/>
</dbReference>
<keyword evidence="2" id="KW-0597">Phosphoprotein</keyword>
<dbReference type="GO" id="GO:0005737">
    <property type="term" value="C:cytoplasm"/>
    <property type="evidence" value="ECO:0007669"/>
    <property type="project" value="TreeGrafter"/>
</dbReference>
<dbReference type="PANTHER" id="PTHR46896:SF3">
    <property type="entry name" value="FI06413P-RELATED"/>
    <property type="match status" value="1"/>
</dbReference>
<dbReference type="GO" id="GO:0005634">
    <property type="term" value="C:nucleus"/>
    <property type="evidence" value="ECO:0007669"/>
    <property type="project" value="TreeGrafter"/>
</dbReference>
<keyword evidence="4" id="KW-0833">Ubl conjugation pathway</keyword>
<dbReference type="SUPFAM" id="SSF54001">
    <property type="entry name" value="Cysteine proteinases"/>
    <property type="match status" value="1"/>
</dbReference>
<comment type="caution">
    <text evidence="7">The sequence shown here is derived from an EMBL/GenBank/DDBJ whole genome shotgun (WGS) entry which is preliminary data.</text>
</comment>
<dbReference type="AlphaFoldDB" id="A0AA36G5B5"/>
<evidence type="ECO:0000256" key="2">
    <source>
        <dbReference type="ARBA" id="ARBA00022553"/>
    </source>
</evidence>
<dbReference type="EMBL" id="CATQJA010002643">
    <property type="protein sequence ID" value="CAJ0576359.1"/>
    <property type="molecule type" value="Genomic_DNA"/>
</dbReference>
<dbReference type="GO" id="GO:0016926">
    <property type="term" value="P:protein desumoylation"/>
    <property type="evidence" value="ECO:0007669"/>
    <property type="project" value="TreeGrafter"/>
</dbReference>
<evidence type="ECO:0000256" key="1">
    <source>
        <dbReference type="ARBA" id="ARBA00005234"/>
    </source>
</evidence>
<accession>A0AA36G5B5</accession>
<feature type="non-terminal residue" evidence="7">
    <location>
        <position position="1"/>
    </location>
</feature>
<keyword evidence="8" id="KW-1185">Reference proteome</keyword>
<proteinExistence type="inferred from homology"/>
<keyword evidence="3" id="KW-0645">Protease</keyword>
<dbReference type="Gene3D" id="3.30.310.130">
    <property type="entry name" value="Ubiquitin-related"/>
    <property type="match status" value="1"/>
</dbReference>
<dbReference type="PROSITE" id="PS50600">
    <property type="entry name" value="ULP_PROTEASE"/>
    <property type="match status" value="1"/>
</dbReference>
<dbReference type="InterPro" id="IPR038765">
    <property type="entry name" value="Papain-like_cys_pep_sf"/>
</dbReference>
<gene>
    <name evidence="7" type="ORF">MSPICULIGERA_LOCUS14653</name>
</gene>
<evidence type="ECO:0000259" key="6">
    <source>
        <dbReference type="PROSITE" id="PS50600"/>
    </source>
</evidence>
<comment type="similarity">
    <text evidence="1">Belongs to the peptidase C48 family.</text>
</comment>
<dbReference type="PANTHER" id="PTHR46896">
    <property type="entry name" value="SENTRIN-SPECIFIC PROTEASE"/>
    <property type="match status" value="1"/>
</dbReference>
<dbReference type="GO" id="GO:0006508">
    <property type="term" value="P:proteolysis"/>
    <property type="evidence" value="ECO:0007669"/>
    <property type="project" value="UniProtKB-KW"/>
</dbReference>
<evidence type="ECO:0000313" key="8">
    <source>
        <dbReference type="Proteomes" id="UP001177023"/>
    </source>
</evidence>
<dbReference type="InterPro" id="IPR003653">
    <property type="entry name" value="Peptidase_C48_C"/>
</dbReference>
<evidence type="ECO:0000256" key="4">
    <source>
        <dbReference type="ARBA" id="ARBA00022786"/>
    </source>
</evidence>
<dbReference type="InterPro" id="IPR051947">
    <property type="entry name" value="Sentrin-specific_protease"/>
</dbReference>
<evidence type="ECO:0000256" key="3">
    <source>
        <dbReference type="ARBA" id="ARBA00022670"/>
    </source>
</evidence>